<dbReference type="EMBL" id="JAACYS010000004">
    <property type="protein sequence ID" value="NCU16443.1"/>
    <property type="molecule type" value="Genomic_DNA"/>
</dbReference>
<name>A0ABW9ZZ49_9BACI</name>
<reference evidence="1 2" key="1">
    <citation type="submission" date="2020-01" db="EMBL/GenBank/DDBJ databases">
        <title>A novel Bacillus sp. from Pasinler.</title>
        <authorList>
            <person name="Adiguzel A."/>
            <person name="Ay H."/>
            <person name="Baltaci M.O."/>
        </authorList>
    </citation>
    <scope>NUCLEOTIDE SEQUENCE [LARGE SCALE GENOMIC DNA]</scope>
    <source>
        <strain evidence="1 2">P1</strain>
    </source>
</reference>
<dbReference type="Proteomes" id="UP000743899">
    <property type="component" value="Unassembled WGS sequence"/>
</dbReference>
<dbReference type="RefSeq" id="WP_161919282.1">
    <property type="nucleotide sequence ID" value="NZ_JAACYS010000004.1"/>
</dbReference>
<proteinExistence type="predicted"/>
<accession>A0ABW9ZZ49</accession>
<evidence type="ECO:0000313" key="1">
    <source>
        <dbReference type="EMBL" id="NCU16443.1"/>
    </source>
</evidence>
<sequence>MSKKQSENLSDKTIDKNEAILQKEIEQLNQMLASVLTYITDEDVEVIDFDYLLDHTEGLREWWDKYQEKNRKNIEDEIKKSLKNLSLNELQELRNNIKEKL</sequence>
<keyword evidence="2" id="KW-1185">Reference proteome</keyword>
<comment type="caution">
    <text evidence="1">The sequence shown here is derived from an EMBL/GenBank/DDBJ whole genome shotgun (WGS) entry which is preliminary data.</text>
</comment>
<gene>
    <name evidence="1" type="ORF">GW534_01475</name>
</gene>
<organism evidence="1 2">
    <name type="scientific">Pallidibacillus pasinlerensis</name>
    <dbReference type="NCBI Taxonomy" id="2703818"/>
    <lineage>
        <taxon>Bacteria</taxon>
        <taxon>Bacillati</taxon>
        <taxon>Bacillota</taxon>
        <taxon>Bacilli</taxon>
        <taxon>Bacillales</taxon>
        <taxon>Bacillaceae</taxon>
        <taxon>Pallidibacillus</taxon>
    </lineage>
</organism>
<evidence type="ECO:0000313" key="2">
    <source>
        <dbReference type="Proteomes" id="UP000743899"/>
    </source>
</evidence>
<protein>
    <submittedName>
        <fullName evidence="1">Uncharacterized protein</fullName>
    </submittedName>
</protein>